<evidence type="ECO:0000313" key="1">
    <source>
        <dbReference type="EMBL" id="VDN13639.1"/>
    </source>
</evidence>
<evidence type="ECO:0000313" key="2">
    <source>
        <dbReference type="Proteomes" id="UP000281553"/>
    </source>
</evidence>
<sequence length="228" mass="25812">MLERARIEDNHVEQLWLSVKAATKTTGVMYRIPRANGISWLNSVMKFAKRSRGCIFGDFNCLHINWSCLILVGPASETEIPLLEMVNEAPIVQHAAQPTRTADSAEQYSTIYLSPTPDSEVFDIPDRTESGIIIAYEDVENTLSRLIDWKQSIITQRYKGGDRFLPQNYRPVSLTSLCDLVVKLNEEIERLGKIAEQAENFAKAIQVFFANVNFAVTIEIVFCPLRTL</sequence>
<dbReference type="OrthoDB" id="7634906at2759"/>
<proteinExistence type="predicted"/>
<name>A0A3P7NY58_DIBLA</name>
<dbReference type="Proteomes" id="UP000281553">
    <property type="component" value="Unassembled WGS sequence"/>
</dbReference>
<protein>
    <submittedName>
        <fullName evidence="1">Uncharacterized protein</fullName>
    </submittedName>
</protein>
<dbReference type="EMBL" id="UYRU01056951">
    <property type="protein sequence ID" value="VDN13639.1"/>
    <property type="molecule type" value="Genomic_DNA"/>
</dbReference>
<reference evidence="1 2" key="1">
    <citation type="submission" date="2018-11" db="EMBL/GenBank/DDBJ databases">
        <authorList>
            <consortium name="Pathogen Informatics"/>
        </authorList>
    </citation>
    <scope>NUCLEOTIDE SEQUENCE [LARGE SCALE GENOMIC DNA]</scope>
</reference>
<keyword evidence="2" id="KW-1185">Reference proteome</keyword>
<accession>A0A3P7NY58</accession>
<gene>
    <name evidence="1" type="ORF">DILT_LOCUS9470</name>
</gene>
<organism evidence="1 2">
    <name type="scientific">Dibothriocephalus latus</name>
    <name type="common">Fish tapeworm</name>
    <name type="synonym">Diphyllobothrium latum</name>
    <dbReference type="NCBI Taxonomy" id="60516"/>
    <lineage>
        <taxon>Eukaryota</taxon>
        <taxon>Metazoa</taxon>
        <taxon>Spiralia</taxon>
        <taxon>Lophotrochozoa</taxon>
        <taxon>Platyhelminthes</taxon>
        <taxon>Cestoda</taxon>
        <taxon>Eucestoda</taxon>
        <taxon>Diphyllobothriidea</taxon>
        <taxon>Diphyllobothriidae</taxon>
        <taxon>Dibothriocephalus</taxon>
    </lineage>
</organism>
<dbReference type="AlphaFoldDB" id="A0A3P7NY58"/>